<evidence type="ECO:0000313" key="8">
    <source>
        <dbReference type="EMBL" id="KZV14886.1"/>
    </source>
</evidence>
<keyword evidence="6" id="KW-0804">Transcription</keyword>
<dbReference type="InterPro" id="IPR005119">
    <property type="entry name" value="LysR_subst-bd"/>
</dbReference>
<dbReference type="InterPro" id="IPR036390">
    <property type="entry name" value="WH_DNA-bd_sf"/>
</dbReference>
<dbReference type="Pfam" id="PF03466">
    <property type="entry name" value="LysR_substrate"/>
    <property type="match status" value="1"/>
</dbReference>
<evidence type="ECO:0000259" key="7">
    <source>
        <dbReference type="PROSITE" id="PS50931"/>
    </source>
</evidence>
<dbReference type="Gene3D" id="1.10.10.10">
    <property type="entry name" value="Winged helix-like DNA-binding domain superfamily/Winged helix DNA-binding domain"/>
    <property type="match status" value="1"/>
</dbReference>
<evidence type="ECO:0000256" key="1">
    <source>
        <dbReference type="ARBA" id="ARBA00003782"/>
    </source>
</evidence>
<protein>
    <recommendedName>
        <fullName evidence="3">Probable RuBisCO transcriptional regulator</fullName>
    </recommendedName>
</protein>
<dbReference type="PRINTS" id="PR00039">
    <property type="entry name" value="HTHLYSR"/>
</dbReference>
<evidence type="ECO:0000313" key="9">
    <source>
        <dbReference type="Proteomes" id="UP000250235"/>
    </source>
</evidence>
<evidence type="ECO:0000256" key="6">
    <source>
        <dbReference type="ARBA" id="ARBA00023163"/>
    </source>
</evidence>
<dbReference type="AlphaFoldDB" id="A0A2Z7A080"/>
<dbReference type="Gene3D" id="3.40.190.290">
    <property type="match status" value="1"/>
</dbReference>
<proteinExistence type="inferred from homology"/>
<dbReference type="EMBL" id="KV020168">
    <property type="protein sequence ID" value="KZV14886.1"/>
    <property type="molecule type" value="Genomic_DNA"/>
</dbReference>
<evidence type="ECO:0000256" key="5">
    <source>
        <dbReference type="ARBA" id="ARBA00023125"/>
    </source>
</evidence>
<evidence type="ECO:0000256" key="3">
    <source>
        <dbReference type="ARBA" id="ARBA00018907"/>
    </source>
</evidence>
<evidence type="ECO:0000256" key="2">
    <source>
        <dbReference type="ARBA" id="ARBA00009437"/>
    </source>
</evidence>
<name>A0A2Z7A080_9LAMI</name>
<keyword evidence="5" id="KW-0238">DNA-binding</keyword>
<dbReference type="SUPFAM" id="SSF46785">
    <property type="entry name" value="Winged helix' DNA-binding domain"/>
    <property type="match status" value="1"/>
</dbReference>
<keyword evidence="4" id="KW-0805">Transcription regulation</keyword>
<feature type="domain" description="HTH lysR-type" evidence="7">
    <location>
        <begin position="4"/>
        <end position="61"/>
    </location>
</feature>
<dbReference type="PROSITE" id="PS50931">
    <property type="entry name" value="HTH_LYSR"/>
    <property type="match status" value="1"/>
</dbReference>
<dbReference type="FunFam" id="3.40.190.290:FF:000012">
    <property type="entry name" value="Transcriptional regulator, LysR family"/>
    <property type="match status" value="1"/>
</dbReference>
<dbReference type="SUPFAM" id="SSF53850">
    <property type="entry name" value="Periplasmic binding protein-like II"/>
    <property type="match status" value="1"/>
</dbReference>
<comment type="similarity">
    <text evidence="2">Belongs to the LysR transcriptional regulatory family.</text>
</comment>
<dbReference type="InterPro" id="IPR058163">
    <property type="entry name" value="LysR-type_TF_proteobact-type"/>
</dbReference>
<comment type="function">
    <text evidence="1">Trans-acting transcriptional regulator of RuBisCO genes (rbcL and rbcS) expression.</text>
</comment>
<dbReference type="CDD" id="cd08474">
    <property type="entry name" value="PBP2_CrgA_like_5"/>
    <property type="match status" value="1"/>
</dbReference>
<dbReference type="GO" id="GO:0006351">
    <property type="term" value="P:DNA-templated transcription"/>
    <property type="evidence" value="ECO:0007669"/>
    <property type="project" value="TreeGrafter"/>
</dbReference>
<dbReference type="GO" id="GO:0043565">
    <property type="term" value="F:sequence-specific DNA binding"/>
    <property type="evidence" value="ECO:0007669"/>
    <property type="project" value="TreeGrafter"/>
</dbReference>
<dbReference type="GO" id="GO:0003700">
    <property type="term" value="F:DNA-binding transcription factor activity"/>
    <property type="evidence" value="ECO:0007669"/>
    <property type="project" value="InterPro"/>
</dbReference>
<dbReference type="PANTHER" id="PTHR30537:SF1">
    <property type="entry name" value="HTH-TYPE TRANSCRIPTIONAL REGULATOR PGRR"/>
    <property type="match status" value="1"/>
</dbReference>
<dbReference type="OrthoDB" id="10057859at2759"/>
<keyword evidence="9" id="KW-1185">Reference proteome</keyword>
<dbReference type="InterPro" id="IPR036388">
    <property type="entry name" value="WH-like_DNA-bd_sf"/>
</dbReference>
<evidence type="ECO:0000256" key="4">
    <source>
        <dbReference type="ARBA" id="ARBA00023015"/>
    </source>
</evidence>
<sequence length="300" mass="33067">MAGENYNDLQAFLAVVREGSFTRAAAQLGLSQSALSHKIQGLEARLGLRLLTRTTRSVSPTEAGERLQQALAPNFENIDAALAGLSELRDKPSGTIRITSSEHAAATILWPVLEAFLPQYPDIRVEVVSDSTLTDIVAERFDAGIRLGEQIAQDMIAVPIGPPTRLVVVGQPAYLDTRPPIATPRDLTGHDCINLRFLTHGGLYAWEFEKENHALNVRVEGRLTFNSLGRILAASLAGFGLAYLPEDMVHPHIEAGRLRQVLDDWCPLFPGYHLYYPSRRQPSPAFALLVDALRYRPRNA</sequence>
<dbReference type="InterPro" id="IPR000847">
    <property type="entry name" value="LysR_HTH_N"/>
</dbReference>
<dbReference type="PANTHER" id="PTHR30537">
    <property type="entry name" value="HTH-TYPE TRANSCRIPTIONAL REGULATOR"/>
    <property type="match status" value="1"/>
</dbReference>
<reference evidence="8 9" key="1">
    <citation type="journal article" date="2015" name="Proc. Natl. Acad. Sci. U.S.A.">
        <title>The resurrection genome of Boea hygrometrica: A blueprint for survival of dehydration.</title>
        <authorList>
            <person name="Xiao L."/>
            <person name="Yang G."/>
            <person name="Zhang L."/>
            <person name="Yang X."/>
            <person name="Zhao S."/>
            <person name="Ji Z."/>
            <person name="Zhou Q."/>
            <person name="Hu M."/>
            <person name="Wang Y."/>
            <person name="Chen M."/>
            <person name="Xu Y."/>
            <person name="Jin H."/>
            <person name="Xiao X."/>
            <person name="Hu G."/>
            <person name="Bao F."/>
            <person name="Hu Y."/>
            <person name="Wan P."/>
            <person name="Li L."/>
            <person name="Deng X."/>
            <person name="Kuang T."/>
            <person name="Xiang C."/>
            <person name="Zhu J.K."/>
            <person name="Oliver M.J."/>
            <person name="He Y."/>
        </authorList>
    </citation>
    <scope>NUCLEOTIDE SEQUENCE [LARGE SCALE GENOMIC DNA]</scope>
    <source>
        <strain evidence="9">cv. XS01</strain>
    </source>
</reference>
<dbReference type="Proteomes" id="UP000250235">
    <property type="component" value="Unassembled WGS sequence"/>
</dbReference>
<dbReference type="FunFam" id="1.10.10.10:FF:000001">
    <property type="entry name" value="LysR family transcriptional regulator"/>
    <property type="match status" value="1"/>
</dbReference>
<dbReference type="Pfam" id="PF00126">
    <property type="entry name" value="HTH_1"/>
    <property type="match status" value="1"/>
</dbReference>
<gene>
    <name evidence="8" type="ORF">F511_08526</name>
</gene>
<accession>A0A2Z7A080</accession>
<organism evidence="8 9">
    <name type="scientific">Dorcoceras hygrometricum</name>
    <dbReference type="NCBI Taxonomy" id="472368"/>
    <lineage>
        <taxon>Eukaryota</taxon>
        <taxon>Viridiplantae</taxon>
        <taxon>Streptophyta</taxon>
        <taxon>Embryophyta</taxon>
        <taxon>Tracheophyta</taxon>
        <taxon>Spermatophyta</taxon>
        <taxon>Magnoliopsida</taxon>
        <taxon>eudicotyledons</taxon>
        <taxon>Gunneridae</taxon>
        <taxon>Pentapetalae</taxon>
        <taxon>asterids</taxon>
        <taxon>lamiids</taxon>
        <taxon>Lamiales</taxon>
        <taxon>Gesneriaceae</taxon>
        <taxon>Didymocarpoideae</taxon>
        <taxon>Trichosporeae</taxon>
        <taxon>Loxocarpinae</taxon>
        <taxon>Dorcoceras</taxon>
    </lineage>
</organism>